<comment type="subcellular location">
    <subcellularLocation>
        <location evidence="1">Endoplasmic reticulum</location>
    </subcellularLocation>
</comment>
<dbReference type="Gene3D" id="3.40.50.720">
    <property type="entry name" value="NAD(P)-binding Rossmann-like Domain"/>
    <property type="match status" value="1"/>
</dbReference>
<feature type="compositionally biased region" description="Low complexity" evidence="4">
    <location>
        <begin position="518"/>
        <end position="537"/>
    </location>
</feature>
<dbReference type="InterPro" id="IPR020904">
    <property type="entry name" value="Sc_DH/Rdtase_CS"/>
</dbReference>
<keyword evidence="5" id="KW-0472">Membrane</keyword>
<comment type="similarity">
    <text evidence="2">Belongs to the short-chain dehydrogenases/reductases (SDR) family.</text>
</comment>
<dbReference type="GO" id="GO:0016491">
    <property type="term" value="F:oxidoreductase activity"/>
    <property type="evidence" value="ECO:0007669"/>
    <property type="project" value="UniProtKB-KW"/>
</dbReference>
<evidence type="ECO:0000256" key="2">
    <source>
        <dbReference type="ARBA" id="ARBA00006484"/>
    </source>
</evidence>
<feature type="transmembrane region" description="Helical" evidence="5">
    <location>
        <begin position="382"/>
        <end position="405"/>
    </location>
</feature>
<dbReference type="PANTHER" id="PTHR43899:SF13">
    <property type="entry name" value="RH59310P"/>
    <property type="match status" value="1"/>
</dbReference>
<dbReference type="InterPro" id="IPR036291">
    <property type="entry name" value="NAD(P)-bd_dom_sf"/>
</dbReference>
<keyword evidence="3" id="KW-0560">Oxidoreductase</keyword>
<feature type="compositionally biased region" description="Basic and acidic residues" evidence="4">
    <location>
        <begin position="572"/>
        <end position="581"/>
    </location>
</feature>
<reference evidence="6" key="2">
    <citation type="journal article" date="2021" name="World Allergy Organ. J.">
        <title>Chromosome-level assembly of Dermatophagoides farinae genome and transcriptome reveals two novel allergens Der f 37 and Der f 39.</title>
        <authorList>
            <person name="Chen J."/>
            <person name="Cai Z."/>
            <person name="Fan D."/>
            <person name="Hu J."/>
            <person name="Hou Y."/>
            <person name="He Y."/>
            <person name="Zhang Z."/>
            <person name="Zhao Z."/>
            <person name="Gao P."/>
            <person name="Hu W."/>
            <person name="Sun J."/>
            <person name="Li J."/>
            <person name="Ji K."/>
        </authorList>
    </citation>
    <scope>NUCLEOTIDE SEQUENCE</scope>
    <source>
        <strain evidence="6">JKM2019</strain>
    </source>
</reference>
<accession>A0A9D4P3Z9</accession>
<dbReference type="SUPFAM" id="SSF51735">
    <property type="entry name" value="NAD(P)-binding Rossmann-fold domains"/>
    <property type="match status" value="1"/>
</dbReference>
<keyword evidence="5" id="KW-0812">Transmembrane</keyword>
<feature type="compositionally biased region" description="Low complexity" evidence="4">
    <location>
        <begin position="554"/>
        <end position="570"/>
    </location>
</feature>
<sequence length="581" mass="65600">MILWNYCKRRPFIWHTNNGQYWAIITGATDGIGYEFARQLALKGYNIVMISRNLKKLTIKRQMILDELSNKNINIKIETIGVDFQRLDIYDQIKSIIEDKDVYILVNNVGIVNIHESDYFHLESSDYHHNMINVNIISVVKMTEMLLPKMIKQKRGLILNMSSNVAERHSGFYASYSSTKAFILNLSKTLHHECLSRNVLIFALMPLFIQSKMIAIPPGISIPTSECYVQNALKSINWNQSYGCGYFWHRLLSTGVKIISIIFGERIEAIFSRNVILYIQRMHHDRTLAESKNKQMDNDDFGELSTTCSTFSQSHIVNKVGPSELLRCCGRLLFCKCIEKHCRSEKRLETHCGRCAYQSDLCDDFSCERFAGEDSCGRASSIAVIVLMTLDILITIGLIVAACIYEKRKKLAKTMAPSTSAMLTKMTTTTQSPTKSKKTKGKGKRKTKKKKQSINERSLSDKGPSSSSSLTSPTLIATTTQNNDNSQMNSISVGNKIAPKIMFRFNSGKGMLSPKVPPIITTTTTSPNLSSSSFSSPAMMIGDGSISESENVEQQPQQQQQQQQQQPQQPTQEEHHEEIHL</sequence>
<dbReference type="AlphaFoldDB" id="A0A9D4P3Z9"/>
<dbReference type="PRINTS" id="PR00080">
    <property type="entry name" value="SDRFAMILY"/>
</dbReference>
<organism evidence="6">
    <name type="scientific">Dermatophagoides farinae</name>
    <name type="common">American house dust mite</name>
    <dbReference type="NCBI Taxonomy" id="6954"/>
    <lineage>
        <taxon>Eukaryota</taxon>
        <taxon>Metazoa</taxon>
        <taxon>Ecdysozoa</taxon>
        <taxon>Arthropoda</taxon>
        <taxon>Chelicerata</taxon>
        <taxon>Arachnida</taxon>
        <taxon>Acari</taxon>
        <taxon>Acariformes</taxon>
        <taxon>Sarcoptiformes</taxon>
        <taxon>Astigmata</taxon>
        <taxon>Psoroptidia</taxon>
        <taxon>Analgoidea</taxon>
        <taxon>Pyroglyphidae</taxon>
        <taxon>Dermatophagoidinae</taxon>
        <taxon>Dermatophagoides</taxon>
    </lineage>
</organism>
<keyword evidence="5" id="KW-1133">Transmembrane helix</keyword>
<evidence type="ECO:0000313" key="6">
    <source>
        <dbReference type="EMBL" id="KAH7643637.1"/>
    </source>
</evidence>
<dbReference type="PANTHER" id="PTHR43899">
    <property type="entry name" value="RH59310P"/>
    <property type="match status" value="1"/>
</dbReference>
<feature type="compositionally biased region" description="Low complexity" evidence="4">
    <location>
        <begin position="461"/>
        <end position="473"/>
    </location>
</feature>
<proteinExistence type="inferred from homology"/>
<evidence type="ECO:0000256" key="5">
    <source>
        <dbReference type="SAM" id="Phobius"/>
    </source>
</evidence>
<feature type="region of interest" description="Disordered" evidence="4">
    <location>
        <begin position="422"/>
        <end position="473"/>
    </location>
</feature>
<dbReference type="PROSITE" id="PS00061">
    <property type="entry name" value="ADH_SHORT"/>
    <property type="match status" value="1"/>
</dbReference>
<evidence type="ECO:0000256" key="3">
    <source>
        <dbReference type="ARBA" id="ARBA00023002"/>
    </source>
</evidence>
<dbReference type="InterPro" id="IPR002347">
    <property type="entry name" value="SDR_fam"/>
</dbReference>
<evidence type="ECO:0000256" key="4">
    <source>
        <dbReference type="SAM" id="MobiDB-lite"/>
    </source>
</evidence>
<dbReference type="PRINTS" id="PR00081">
    <property type="entry name" value="GDHRDH"/>
</dbReference>
<dbReference type="InterPro" id="IPR051019">
    <property type="entry name" value="VLCFA-Steroid_DH"/>
</dbReference>
<reference evidence="6" key="1">
    <citation type="submission" date="2020-06" db="EMBL/GenBank/DDBJ databases">
        <authorList>
            <person name="Ji K."/>
            <person name="Li J."/>
        </authorList>
    </citation>
    <scope>NUCLEOTIDE SEQUENCE</scope>
    <source>
        <strain evidence="6">JKM2019</strain>
        <tissue evidence="6">Whole body</tissue>
    </source>
</reference>
<name>A0A9D4P3Z9_DERFA</name>
<comment type="caution">
    <text evidence="6">The sequence shown here is derived from an EMBL/GenBank/DDBJ whole genome shotgun (WGS) entry which is preliminary data.</text>
</comment>
<dbReference type="CDD" id="cd05356">
    <property type="entry name" value="17beta-HSD1_like_SDR_c"/>
    <property type="match status" value="1"/>
</dbReference>
<feature type="compositionally biased region" description="Basic residues" evidence="4">
    <location>
        <begin position="435"/>
        <end position="452"/>
    </location>
</feature>
<feature type="region of interest" description="Disordered" evidence="4">
    <location>
        <begin position="518"/>
        <end position="581"/>
    </location>
</feature>
<evidence type="ECO:0000256" key="1">
    <source>
        <dbReference type="ARBA" id="ARBA00004240"/>
    </source>
</evidence>
<dbReference type="GO" id="GO:0005783">
    <property type="term" value="C:endoplasmic reticulum"/>
    <property type="evidence" value="ECO:0007669"/>
    <property type="project" value="UniProtKB-SubCell"/>
</dbReference>
<gene>
    <name evidence="6" type="ORF">HUG17_5999</name>
</gene>
<dbReference type="EMBL" id="SDOV01000002">
    <property type="protein sequence ID" value="KAH7643637.1"/>
    <property type="molecule type" value="Genomic_DNA"/>
</dbReference>
<dbReference type="Proteomes" id="UP000828236">
    <property type="component" value="Unassembled WGS sequence"/>
</dbReference>
<feature type="compositionally biased region" description="Low complexity" evidence="4">
    <location>
        <begin position="424"/>
        <end position="434"/>
    </location>
</feature>
<protein>
    <submittedName>
        <fullName evidence="6">Uncharacterized protein</fullName>
    </submittedName>
</protein>
<dbReference type="Pfam" id="PF00106">
    <property type="entry name" value="adh_short"/>
    <property type="match status" value="1"/>
</dbReference>